<sequence length="136" mass="13584">MRNSDGFGFPFGCASVVGVASLAGLLGAAERHGFSLAALGFVVFVTGVVTSAAAAAGTAVIAWSVHSGFTVGTLGELQFTAETGVAAVVFFGATATGAVAGAARRGRWLQRATTIATTVVKDPPTFKVSTFRAPST</sequence>
<keyword evidence="1" id="KW-0812">Transmembrane</keyword>
<keyword evidence="3" id="KW-1185">Reference proteome</keyword>
<dbReference type="EMBL" id="CP016174">
    <property type="protein sequence ID" value="ANN19848.1"/>
    <property type="molecule type" value="Genomic_DNA"/>
</dbReference>
<keyword evidence="1" id="KW-0472">Membrane</keyword>
<feature type="transmembrane region" description="Helical" evidence="1">
    <location>
        <begin position="36"/>
        <end position="63"/>
    </location>
</feature>
<evidence type="ECO:0000256" key="1">
    <source>
        <dbReference type="SAM" id="Phobius"/>
    </source>
</evidence>
<protein>
    <submittedName>
        <fullName evidence="2">Uncharacterized protein</fullName>
    </submittedName>
</protein>
<dbReference type="RefSeq" id="WP_044856099.1">
    <property type="nucleotide sequence ID" value="NZ_CP016174.1"/>
</dbReference>
<feature type="transmembrane region" description="Helical" evidence="1">
    <location>
        <begin position="83"/>
        <end position="103"/>
    </location>
</feature>
<dbReference type="KEGG" id="aori:SD37_32350"/>
<dbReference type="Proteomes" id="UP000093695">
    <property type="component" value="Chromosome"/>
</dbReference>
<reference evidence="2 3" key="1">
    <citation type="journal article" date="2015" name="Genome Announc.">
        <title>Draft Genome Sequence of Norvancomycin-Producing Strain Amycolatopsis orientalis CPCC200066.</title>
        <authorList>
            <person name="Lei X."/>
            <person name="Yuan F."/>
            <person name="Shi Y."/>
            <person name="Li X."/>
            <person name="Wang L."/>
            <person name="Hong B."/>
        </authorList>
    </citation>
    <scope>NUCLEOTIDE SEQUENCE [LARGE SCALE GENOMIC DNA]</scope>
    <source>
        <strain evidence="2 3">B-37</strain>
    </source>
</reference>
<organism evidence="2 3">
    <name type="scientific">Amycolatopsis orientalis</name>
    <name type="common">Nocardia orientalis</name>
    <dbReference type="NCBI Taxonomy" id="31958"/>
    <lineage>
        <taxon>Bacteria</taxon>
        <taxon>Bacillati</taxon>
        <taxon>Actinomycetota</taxon>
        <taxon>Actinomycetes</taxon>
        <taxon>Pseudonocardiales</taxon>
        <taxon>Pseudonocardiaceae</taxon>
        <taxon>Amycolatopsis</taxon>
    </lineage>
</organism>
<evidence type="ECO:0000313" key="3">
    <source>
        <dbReference type="Proteomes" id="UP000093695"/>
    </source>
</evidence>
<dbReference type="eggNOG" id="ENOG502ZICW">
    <property type="taxonomic scope" value="Bacteria"/>
</dbReference>
<gene>
    <name evidence="2" type="ORF">SD37_32350</name>
</gene>
<proteinExistence type="predicted"/>
<name>A0A193C651_AMYOR</name>
<accession>A0A193C651</accession>
<keyword evidence="1" id="KW-1133">Transmembrane helix</keyword>
<evidence type="ECO:0000313" key="2">
    <source>
        <dbReference type="EMBL" id="ANN19848.1"/>
    </source>
</evidence>
<dbReference type="AlphaFoldDB" id="A0A193C651"/>
<feature type="transmembrane region" description="Helical" evidence="1">
    <location>
        <begin position="6"/>
        <end position="29"/>
    </location>
</feature>